<organism evidence="2 3">
    <name type="scientific">Patella caerulea</name>
    <name type="common">Rayed Mediterranean limpet</name>
    <dbReference type="NCBI Taxonomy" id="87958"/>
    <lineage>
        <taxon>Eukaryota</taxon>
        <taxon>Metazoa</taxon>
        <taxon>Spiralia</taxon>
        <taxon>Lophotrochozoa</taxon>
        <taxon>Mollusca</taxon>
        <taxon>Gastropoda</taxon>
        <taxon>Patellogastropoda</taxon>
        <taxon>Patelloidea</taxon>
        <taxon>Patellidae</taxon>
        <taxon>Patella</taxon>
    </lineage>
</organism>
<comment type="caution">
    <text evidence="2">The sequence shown here is derived from an EMBL/GenBank/DDBJ whole genome shotgun (WGS) entry which is preliminary data.</text>
</comment>
<dbReference type="AlphaFoldDB" id="A0AAN8PUH0"/>
<evidence type="ECO:0000256" key="1">
    <source>
        <dbReference type="SAM" id="MobiDB-lite"/>
    </source>
</evidence>
<sequence length="89" mass="9934">MTVLTCPVDGCEWVSQDLGSAFARALTAALQIHEKNAHPTPTTVPPTKLKLDSPQIGRPTGCERDQSQWSAFQRQWRMCTKLAWRSPTP</sequence>
<name>A0AAN8PUH0_PATCE</name>
<evidence type="ECO:0000313" key="2">
    <source>
        <dbReference type="EMBL" id="KAK6184633.1"/>
    </source>
</evidence>
<proteinExistence type="predicted"/>
<gene>
    <name evidence="2" type="ORF">SNE40_007068</name>
</gene>
<dbReference type="Proteomes" id="UP001347796">
    <property type="component" value="Unassembled WGS sequence"/>
</dbReference>
<feature type="region of interest" description="Disordered" evidence="1">
    <location>
        <begin position="36"/>
        <end position="64"/>
    </location>
</feature>
<accession>A0AAN8PUH0</accession>
<reference evidence="2 3" key="1">
    <citation type="submission" date="2024-01" db="EMBL/GenBank/DDBJ databases">
        <title>The genome of the rayed Mediterranean limpet Patella caerulea (Linnaeus, 1758).</title>
        <authorList>
            <person name="Anh-Thu Weber A."/>
            <person name="Halstead-Nussloch G."/>
        </authorList>
    </citation>
    <scope>NUCLEOTIDE SEQUENCE [LARGE SCALE GENOMIC DNA]</scope>
    <source>
        <strain evidence="2">AATW-2023a</strain>
        <tissue evidence="2">Whole specimen</tissue>
    </source>
</reference>
<keyword evidence="3" id="KW-1185">Reference proteome</keyword>
<protein>
    <submittedName>
        <fullName evidence="2">Uncharacterized protein</fullName>
    </submittedName>
</protein>
<dbReference type="EMBL" id="JAZGQO010000006">
    <property type="protein sequence ID" value="KAK6184633.1"/>
    <property type="molecule type" value="Genomic_DNA"/>
</dbReference>
<evidence type="ECO:0000313" key="3">
    <source>
        <dbReference type="Proteomes" id="UP001347796"/>
    </source>
</evidence>